<evidence type="ECO:0000256" key="5">
    <source>
        <dbReference type="SAM" id="SignalP"/>
    </source>
</evidence>
<feature type="compositionally biased region" description="Gly residues" evidence="4">
    <location>
        <begin position="426"/>
        <end position="442"/>
    </location>
</feature>
<reference evidence="7 8" key="1">
    <citation type="journal article" date="2014" name="Proc. Natl. Acad. Sci. U.S.A.">
        <title>Trajectory and genomic determinants of fungal-pathogen speciation and host adaptation.</title>
        <authorList>
            <person name="Hu X."/>
            <person name="Xiao G."/>
            <person name="Zheng P."/>
            <person name="Shang Y."/>
            <person name="Su Y."/>
            <person name="Zhang X."/>
            <person name="Liu X."/>
            <person name="Zhan S."/>
            <person name="St Leger R.J."/>
            <person name="Wang C."/>
        </authorList>
    </citation>
    <scope>NUCLEOTIDE SEQUENCE [LARGE SCALE GENOMIC DNA]</scope>
    <source>
        <strain evidence="7 8">ARSEF 977</strain>
    </source>
</reference>
<dbReference type="EMBL" id="AZNH01000037">
    <property type="protein sequence ID" value="KID84849.1"/>
    <property type="molecule type" value="Genomic_DNA"/>
</dbReference>
<dbReference type="GO" id="GO:0004190">
    <property type="term" value="F:aspartic-type endopeptidase activity"/>
    <property type="evidence" value="ECO:0007669"/>
    <property type="project" value="UniProtKB-KW"/>
</dbReference>
<dbReference type="PANTHER" id="PTHR47966:SF65">
    <property type="entry name" value="ASPARTIC-TYPE ENDOPEPTIDASE"/>
    <property type="match status" value="1"/>
</dbReference>
<feature type="region of interest" description="Disordered" evidence="4">
    <location>
        <begin position="371"/>
        <end position="442"/>
    </location>
</feature>
<dbReference type="GO" id="GO:0006508">
    <property type="term" value="P:proteolysis"/>
    <property type="evidence" value="ECO:0007669"/>
    <property type="project" value="UniProtKB-KW"/>
</dbReference>
<dbReference type="Gene3D" id="2.40.70.10">
    <property type="entry name" value="Acid Proteases"/>
    <property type="match status" value="2"/>
</dbReference>
<organism evidence="7 8">
    <name type="scientific">Metarhizium guizhouense (strain ARSEF 977)</name>
    <dbReference type="NCBI Taxonomy" id="1276136"/>
    <lineage>
        <taxon>Eukaryota</taxon>
        <taxon>Fungi</taxon>
        <taxon>Dikarya</taxon>
        <taxon>Ascomycota</taxon>
        <taxon>Pezizomycotina</taxon>
        <taxon>Sordariomycetes</taxon>
        <taxon>Hypocreomycetidae</taxon>
        <taxon>Hypocreales</taxon>
        <taxon>Clavicipitaceae</taxon>
        <taxon>Metarhizium</taxon>
    </lineage>
</organism>
<dbReference type="InterPro" id="IPR021109">
    <property type="entry name" value="Peptidase_aspartic_dom_sf"/>
</dbReference>
<dbReference type="PROSITE" id="PS51767">
    <property type="entry name" value="PEPTIDASE_A1"/>
    <property type="match status" value="1"/>
</dbReference>
<feature type="chain" id="PRO_5002106048" evidence="5">
    <location>
        <begin position="24"/>
        <end position="507"/>
    </location>
</feature>
<dbReference type="InterPro" id="IPR001969">
    <property type="entry name" value="Aspartic_peptidase_AS"/>
</dbReference>
<evidence type="ECO:0000256" key="4">
    <source>
        <dbReference type="SAM" id="MobiDB-lite"/>
    </source>
</evidence>
<keyword evidence="2 3" id="KW-0064">Aspartyl protease</keyword>
<dbReference type="PRINTS" id="PR00792">
    <property type="entry name" value="PEPSIN"/>
</dbReference>
<dbReference type="OrthoDB" id="771136at2759"/>
<evidence type="ECO:0000256" key="3">
    <source>
        <dbReference type="RuleBase" id="RU000454"/>
    </source>
</evidence>
<gene>
    <name evidence="7" type="ORF">MGU_07999</name>
</gene>
<feature type="compositionally biased region" description="Polar residues" evidence="4">
    <location>
        <begin position="258"/>
        <end position="287"/>
    </location>
</feature>
<evidence type="ECO:0000256" key="1">
    <source>
        <dbReference type="ARBA" id="ARBA00007447"/>
    </source>
</evidence>
<dbReference type="InterPro" id="IPR033121">
    <property type="entry name" value="PEPTIDASE_A1"/>
</dbReference>
<dbReference type="HOGENOM" id="CLU_013253_9_2_1"/>
<comment type="similarity">
    <text evidence="1 3">Belongs to the peptidase A1 family.</text>
</comment>
<evidence type="ECO:0000259" key="6">
    <source>
        <dbReference type="PROSITE" id="PS51767"/>
    </source>
</evidence>
<feature type="region of interest" description="Disordered" evidence="4">
    <location>
        <begin position="251"/>
        <end position="287"/>
    </location>
</feature>
<dbReference type="PROSITE" id="PS00141">
    <property type="entry name" value="ASP_PROTEASE"/>
    <property type="match status" value="1"/>
</dbReference>
<feature type="signal peptide" evidence="5">
    <location>
        <begin position="1"/>
        <end position="23"/>
    </location>
</feature>
<feature type="domain" description="Peptidase A1" evidence="6">
    <location>
        <begin position="45"/>
        <end position="487"/>
    </location>
</feature>
<evidence type="ECO:0000313" key="8">
    <source>
        <dbReference type="Proteomes" id="UP000031192"/>
    </source>
</evidence>
<dbReference type="Pfam" id="PF00026">
    <property type="entry name" value="Asp"/>
    <property type="match status" value="1"/>
</dbReference>
<keyword evidence="3 7" id="KW-0645">Protease</keyword>
<accession>A0A0B4HYM4</accession>
<sequence length="507" mass="53267">MKVIYLTCWLSSPLLLVSSQATAQPGVKLEVSEIQKITDASQGGFRPFIEFSVAGQVMRGLLDTGSSDLNIPKTGSEFCRGKGQQCDGRTTGFKAGSLDVNKNKTEIRDLNLPLNATFTGGAAFVGTFIESSLQVTPGGKAVPVQMGLVESGGVPPGQVSFPVMGIGPIQGESAKNRYPNVPARFKQDSLSKSNAYGLYLGDFRSPNNGSLVWGGFDAAKFEGELKAAPLLPDGDSLPAFIVDFSSVGLAPSRDTERGNNSQGRPNRQKNNARVPSYAHTSQSLSTRDLLQRQQRGNLLSNDAPPVAWLDTGVPEIVLSGRTLDALGRRLGARPGPQGEFLADCNRIRGMDLTLGMNKDNIQVRVPLDSIIAAPDPGRGVGDPGNAGRGNSRQPQKDRNQRGPNKSQNNGKGRGGNRQGGNTPNGNGQGGNDNIGSGPSPGAGAGTCQLALAPVQGNGPTDIPVLGAPALQSMYVVFDMDSKALMIAQAKMNETRTDIREYIPAGGS</sequence>
<keyword evidence="8" id="KW-1185">Reference proteome</keyword>
<protein>
    <submittedName>
        <fullName evidence="7">Aspartic protease</fullName>
    </submittedName>
</protein>
<comment type="caution">
    <text evidence="7">The sequence shown here is derived from an EMBL/GenBank/DDBJ whole genome shotgun (WGS) entry which is preliminary data.</text>
</comment>
<keyword evidence="5" id="KW-0732">Signal</keyword>
<dbReference type="SUPFAM" id="SSF50630">
    <property type="entry name" value="Acid proteases"/>
    <property type="match status" value="1"/>
</dbReference>
<dbReference type="PANTHER" id="PTHR47966">
    <property type="entry name" value="BETA-SITE APP-CLEAVING ENZYME, ISOFORM A-RELATED"/>
    <property type="match status" value="1"/>
</dbReference>
<dbReference type="InterPro" id="IPR001461">
    <property type="entry name" value="Aspartic_peptidase_A1"/>
</dbReference>
<dbReference type="Proteomes" id="UP000031192">
    <property type="component" value="Unassembled WGS sequence"/>
</dbReference>
<proteinExistence type="inferred from homology"/>
<keyword evidence="3" id="KW-0378">Hydrolase</keyword>
<feature type="compositionally biased region" description="Gly residues" evidence="4">
    <location>
        <begin position="378"/>
        <end position="387"/>
    </location>
</feature>
<evidence type="ECO:0000256" key="2">
    <source>
        <dbReference type="ARBA" id="ARBA00022750"/>
    </source>
</evidence>
<evidence type="ECO:0000313" key="7">
    <source>
        <dbReference type="EMBL" id="KID84849.1"/>
    </source>
</evidence>
<dbReference type="AlphaFoldDB" id="A0A0B4HYM4"/>
<name>A0A0B4HYM4_METGA</name>